<reference evidence="2 3" key="1">
    <citation type="submission" date="2013-09" db="EMBL/GenBank/DDBJ databases">
        <authorList>
            <person name="Zeng Z."/>
            <person name="Chen C."/>
        </authorList>
    </citation>
    <scope>NUCLEOTIDE SEQUENCE [LARGE SCALE GENOMIC DNA]</scope>
    <source>
        <strain evidence="2 3">GH29-5</strain>
    </source>
</reference>
<comment type="caution">
    <text evidence="2">The sequence shown here is derived from an EMBL/GenBank/DDBJ whole genome shotgun (WGS) entry which is preliminary data.</text>
</comment>
<protein>
    <submittedName>
        <fullName evidence="2">Uncharacterized protein</fullName>
    </submittedName>
</protein>
<proteinExistence type="predicted"/>
<gene>
    <name evidence="2" type="ORF">Q764_00155</name>
</gene>
<dbReference type="EMBL" id="JRLW01000001">
    <property type="protein sequence ID" value="KGO90571.1"/>
    <property type="molecule type" value="Genomic_DNA"/>
</dbReference>
<evidence type="ECO:0000256" key="1">
    <source>
        <dbReference type="SAM" id="Phobius"/>
    </source>
</evidence>
<dbReference type="AlphaFoldDB" id="A0A0A2MG47"/>
<keyword evidence="1" id="KW-1133">Transmembrane helix</keyword>
<dbReference type="Proteomes" id="UP000030121">
    <property type="component" value="Unassembled WGS sequence"/>
</dbReference>
<feature type="transmembrane region" description="Helical" evidence="1">
    <location>
        <begin position="74"/>
        <end position="95"/>
    </location>
</feature>
<keyword evidence="3" id="KW-1185">Reference proteome</keyword>
<keyword evidence="1" id="KW-0812">Transmembrane</keyword>
<evidence type="ECO:0000313" key="2">
    <source>
        <dbReference type="EMBL" id="KGO90571.1"/>
    </source>
</evidence>
<feature type="transmembrane region" description="Helical" evidence="1">
    <location>
        <begin position="48"/>
        <end position="67"/>
    </location>
</feature>
<accession>A0A0A2MG47</accession>
<keyword evidence="1" id="KW-0472">Membrane</keyword>
<organism evidence="2 3">
    <name type="scientific">Flavobacterium suncheonense GH29-5 = DSM 17707</name>
    <dbReference type="NCBI Taxonomy" id="1121899"/>
    <lineage>
        <taxon>Bacteria</taxon>
        <taxon>Pseudomonadati</taxon>
        <taxon>Bacteroidota</taxon>
        <taxon>Flavobacteriia</taxon>
        <taxon>Flavobacteriales</taxon>
        <taxon>Flavobacteriaceae</taxon>
        <taxon>Flavobacterium</taxon>
    </lineage>
</organism>
<name>A0A0A2MG47_9FLAO</name>
<evidence type="ECO:0000313" key="3">
    <source>
        <dbReference type="Proteomes" id="UP000030121"/>
    </source>
</evidence>
<sequence length="114" mass="12713">MFFRQTCLGVASLDIQICPVFTGVQSTVISKQLFGFGFWINPVIKTGFLASLTFASLVPMAPALANVNANTGKITFAIVFIIIKFRYDFLIYSFLQVFDLSPATGRYIFKSFCE</sequence>